<dbReference type="InterPro" id="IPR036312">
    <property type="entry name" value="Bifun_inhib/LTP/seed_sf"/>
</dbReference>
<dbReference type="PANTHER" id="PTHR33122:SF43">
    <property type="entry name" value="BIFUNCTIONAL INHIBITOR_PLANT LIPID TRANSFER PROTEIN_SEED STORAGE HELICAL DOMAIN-CONTAINING PROTEIN"/>
    <property type="match status" value="1"/>
</dbReference>
<dbReference type="CDD" id="cd04660">
    <property type="entry name" value="nsLTP_like"/>
    <property type="match status" value="1"/>
</dbReference>
<sequence>MAKSGSKVVVYWILLAIFSMISLLGSTSAVVLCNIESSKLAVCLPALQGKSPDEQCCALIHQVNLSCLCKYKSALPAFGVDPARAVELPQKCGLKAPRECQAA</sequence>
<dbReference type="EMBL" id="JAATIQ010000052">
    <property type="protein sequence ID" value="KAF4392558.1"/>
    <property type="molecule type" value="Genomic_DNA"/>
</dbReference>
<comment type="function">
    <text evidence="1">Plant non-specific lipid-transfer proteins transfer phospholipids as well as galactolipids across membranes. May play a role in wax or cutin deposition in the cell walls of expanding epidermal cells and certain secretory tissues.</text>
</comment>
<dbReference type="Gene3D" id="1.10.110.10">
    <property type="entry name" value="Plant lipid-transfer and hydrophobic proteins"/>
    <property type="match status" value="1"/>
</dbReference>
<dbReference type="InterPro" id="IPR044741">
    <property type="entry name" value="NsLTP-like"/>
</dbReference>
<dbReference type="Proteomes" id="UP000583929">
    <property type="component" value="Unassembled WGS sequence"/>
</dbReference>
<dbReference type="GO" id="GO:0005504">
    <property type="term" value="F:fatty acid binding"/>
    <property type="evidence" value="ECO:0007669"/>
    <property type="project" value="InterPro"/>
</dbReference>
<feature type="signal peptide" evidence="4">
    <location>
        <begin position="1"/>
        <end position="29"/>
    </location>
</feature>
<dbReference type="Pfam" id="PF14368">
    <property type="entry name" value="LTP_2"/>
    <property type="match status" value="1"/>
</dbReference>
<dbReference type="AlphaFoldDB" id="A0A7J6DN81"/>
<gene>
    <name evidence="6" type="ORF">G4B88_009748</name>
    <name evidence="7" type="ORF">G4B88_015201</name>
</gene>
<dbReference type="SUPFAM" id="SSF47699">
    <property type="entry name" value="Bifunctional inhibitor/lipid-transfer protein/seed storage 2S albumin"/>
    <property type="match status" value="1"/>
</dbReference>
<evidence type="ECO:0000256" key="4">
    <source>
        <dbReference type="SAM" id="SignalP"/>
    </source>
</evidence>
<evidence type="ECO:0000256" key="1">
    <source>
        <dbReference type="ARBA" id="ARBA00003211"/>
    </source>
</evidence>
<evidence type="ECO:0000259" key="5">
    <source>
        <dbReference type="SMART" id="SM00499"/>
    </source>
</evidence>
<accession>A0A7J6DN81</accession>
<protein>
    <recommendedName>
        <fullName evidence="5">Bifunctional inhibitor/plant lipid transfer protein/seed storage helical domain-containing protein</fullName>
    </recommendedName>
</protein>
<keyword evidence="4" id="KW-0732">Signal</keyword>
<organism evidence="6 8">
    <name type="scientific">Cannabis sativa</name>
    <name type="common">Hemp</name>
    <name type="synonym">Marijuana</name>
    <dbReference type="NCBI Taxonomy" id="3483"/>
    <lineage>
        <taxon>Eukaryota</taxon>
        <taxon>Viridiplantae</taxon>
        <taxon>Streptophyta</taxon>
        <taxon>Embryophyta</taxon>
        <taxon>Tracheophyta</taxon>
        <taxon>Spermatophyta</taxon>
        <taxon>Magnoliopsida</taxon>
        <taxon>eudicotyledons</taxon>
        <taxon>Gunneridae</taxon>
        <taxon>Pentapetalae</taxon>
        <taxon>rosids</taxon>
        <taxon>fabids</taxon>
        <taxon>Rosales</taxon>
        <taxon>Cannabaceae</taxon>
        <taxon>Cannabis</taxon>
    </lineage>
</organism>
<evidence type="ECO:0000256" key="2">
    <source>
        <dbReference type="ARBA" id="ARBA00022448"/>
    </source>
</evidence>
<feature type="chain" id="PRO_5033593326" description="Bifunctional inhibitor/plant lipid transfer protein/seed storage helical domain-containing protein" evidence="4">
    <location>
        <begin position="30"/>
        <end position="103"/>
    </location>
</feature>
<keyword evidence="8" id="KW-1185">Reference proteome</keyword>
<dbReference type="SMART" id="SM00499">
    <property type="entry name" value="AAI"/>
    <property type="match status" value="1"/>
</dbReference>
<name>A0A7J6DN81_CANSA</name>
<proteinExistence type="predicted"/>
<dbReference type="EMBL" id="JAATIQ010000794">
    <property type="protein sequence ID" value="KAF4347553.1"/>
    <property type="molecule type" value="Genomic_DNA"/>
</dbReference>
<evidence type="ECO:0000313" key="7">
    <source>
        <dbReference type="EMBL" id="KAF4392558.1"/>
    </source>
</evidence>
<dbReference type="PANTHER" id="PTHR33122">
    <property type="entry name" value="LIPID BINDING PROTEIN-RELATED"/>
    <property type="match status" value="1"/>
</dbReference>
<keyword evidence="3" id="KW-0446">Lipid-binding</keyword>
<dbReference type="InterPro" id="IPR039265">
    <property type="entry name" value="DIR1-like"/>
</dbReference>
<dbReference type="GO" id="GO:0009627">
    <property type="term" value="P:systemic acquired resistance"/>
    <property type="evidence" value="ECO:0007669"/>
    <property type="project" value="InterPro"/>
</dbReference>
<comment type="caution">
    <text evidence="6">The sequence shown here is derived from an EMBL/GenBank/DDBJ whole genome shotgun (WGS) entry which is preliminary data.</text>
</comment>
<evidence type="ECO:0000313" key="8">
    <source>
        <dbReference type="Proteomes" id="UP000583929"/>
    </source>
</evidence>
<reference evidence="6 8" key="1">
    <citation type="journal article" date="2020" name="bioRxiv">
        <title>Sequence and annotation of 42 cannabis genomes reveals extensive copy number variation in cannabinoid synthesis and pathogen resistance genes.</title>
        <authorList>
            <person name="Mckernan K.J."/>
            <person name="Helbert Y."/>
            <person name="Kane L.T."/>
            <person name="Ebling H."/>
            <person name="Zhang L."/>
            <person name="Liu B."/>
            <person name="Eaton Z."/>
            <person name="Mclaughlin S."/>
            <person name="Kingan S."/>
            <person name="Baybayan P."/>
            <person name="Concepcion G."/>
            <person name="Jordan M."/>
            <person name="Riva A."/>
            <person name="Barbazuk W."/>
            <person name="Harkins T."/>
        </authorList>
    </citation>
    <scope>NUCLEOTIDE SEQUENCE [LARGE SCALE GENOMIC DNA]</scope>
    <source>
        <strain evidence="8">cv. Jamaican Lion 4</strain>
        <strain evidence="6">Father</strain>
        <tissue evidence="6">Leaf</tissue>
    </source>
</reference>
<evidence type="ECO:0000256" key="3">
    <source>
        <dbReference type="ARBA" id="ARBA00023121"/>
    </source>
</evidence>
<keyword evidence="2" id="KW-0813">Transport</keyword>
<feature type="domain" description="Bifunctional inhibitor/plant lipid transfer protein/seed storage helical" evidence="5">
    <location>
        <begin position="33"/>
        <end position="100"/>
    </location>
</feature>
<evidence type="ECO:0000313" key="6">
    <source>
        <dbReference type="EMBL" id="KAF4347553.1"/>
    </source>
</evidence>
<dbReference type="InterPro" id="IPR016140">
    <property type="entry name" value="Bifunc_inhib/LTP/seed_store"/>
</dbReference>